<gene>
    <name evidence="8" type="primary">amiS</name>
    <name evidence="8" type="ORF">RHRU231_360064</name>
</gene>
<proteinExistence type="inferred from homology"/>
<evidence type="ECO:0000313" key="8">
    <source>
        <dbReference type="EMBL" id="CDZ87944.1"/>
    </source>
</evidence>
<evidence type="ECO:0000256" key="2">
    <source>
        <dbReference type="ARBA" id="ARBA00010068"/>
    </source>
</evidence>
<dbReference type="OrthoDB" id="6636366at2"/>
<dbReference type="EMBL" id="CCSD01000046">
    <property type="protein sequence ID" value="CDZ87944.1"/>
    <property type="molecule type" value="Genomic_DNA"/>
</dbReference>
<dbReference type="eggNOG" id="ENOG50300RH">
    <property type="taxonomic scope" value="Bacteria"/>
</dbReference>
<evidence type="ECO:0000256" key="5">
    <source>
        <dbReference type="ARBA" id="ARBA00022692"/>
    </source>
</evidence>
<dbReference type="InterPro" id="IPR003211">
    <property type="entry name" value="AmiSUreI_transpt"/>
</dbReference>
<organism evidence="8 9">
    <name type="scientific">Rhodococcus ruber</name>
    <dbReference type="NCBI Taxonomy" id="1830"/>
    <lineage>
        <taxon>Bacteria</taxon>
        <taxon>Bacillati</taxon>
        <taxon>Actinomycetota</taxon>
        <taxon>Actinomycetes</taxon>
        <taxon>Mycobacteriales</taxon>
        <taxon>Nocardiaceae</taxon>
        <taxon>Rhodococcus</taxon>
    </lineage>
</organism>
<evidence type="ECO:0000256" key="4">
    <source>
        <dbReference type="ARBA" id="ARBA00022475"/>
    </source>
</evidence>
<dbReference type="RefSeq" id="WP_040271027.1">
    <property type="nucleotide sequence ID" value="NZ_CP029146.1"/>
</dbReference>
<reference evidence="8 9" key="1">
    <citation type="journal article" date="2014" name="Genome Announc.">
        <title>Draft Genome Sequence of Propane- and Butane-Oxidizing Actinobacterium Rhodococcus ruber IEGM 231.</title>
        <authorList>
            <person name="Ivshina I.B."/>
            <person name="Kuyukina M.S."/>
            <person name="Krivoruchko A.V."/>
            <person name="Barbe V."/>
            <person name="Fischer C."/>
        </authorList>
    </citation>
    <scope>NUCLEOTIDE SEQUENCE [LARGE SCALE GENOMIC DNA]</scope>
</reference>
<evidence type="ECO:0000313" key="9">
    <source>
        <dbReference type="Proteomes" id="UP000042997"/>
    </source>
</evidence>
<keyword evidence="3" id="KW-0813">Transport</keyword>
<accession>A0A098BGW6</accession>
<dbReference type="CDD" id="cd13429">
    <property type="entry name" value="UreI_AmiS_like_2"/>
    <property type="match status" value="1"/>
</dbReference>
<keyword evidence="7" id="KW-0472">Membrane</keyword>
<keyword evidence="4" id="KW-1003">Cell membrane</keyword>
<dbReference type="AlphaFoldDB" id="A0A098BGW6"/>
<name>A0A098BGW6_9NOCA</name>
<keyword evidence="6" id="KW-1133">Transmembrane helix</keyword>
<evidence type="ECO:0000256" key="6">
    <source>
        <dbReference type="ARBA" id="ARBA00022989"/>
    </source>
</evidence>
<dbReference type="GeneID" id="66838108"/>
<comment type="similarity">
    <text evidence="2">Belongs to the AmiS/UreI family.</text>
</comment>
<dbReference type="Gene3D" id="1.25.40.600">
    <property type="match status" value="1"/>
</dbReference>
<evidence type="ECO:0000256" key="3">
    <source>
        <dbReference type="ARBA" id="ARBA00022448"/>
    </source>
</evidence>
<sequence length="212" mass="21975">MGNVGLLYVGAVLLVNGLTLLSVVPVRSAAVLNLFVGALQCVIPTALLIQAQGDTADVLAASGLYLFGFTYLYVGIVNLAGLEPQGIGWFSGFVAVAALVYSALSFTVVGDPVFGVIWLSWAFLWALFFLVLALGFDGLTRFTGWVAILLSQPTCTVPAFLALTGSLHATAFTAAGWASVLAVLVGIAAALGFPASARPDEKPSPQYGPVHN</sequence>
<dbReference type="GO" id="GO:0005886">
    <property type="term" value="C:plasma membrane"/>
    <property type="evidence" value="ECO:0007669"/>
    <property type="project" value="UniProtKB-SubCell"/>
</dbReference>
<evidence type="ECO:0000256" key="1">
    <source>
        <dbReference type="ARBA" id="ARBA00004651"/>
    </source>
</evidence>
<dbReference type="Pfam" id="PF02293">
    <property type="entry name" value="AmiS_UreI"/>
    <property type="match status" value="1"/>
</dbReference>
<evidence type="ECO:0000256" key="7">
    <source>
        <dbReference type="ARBA" id="ARBA00023136"/>
    </source>
</evidence>
<protein>
    <submittedName>
        <fullName evidence="8">Putative transporter protein AmiS2</fullName>
    </submittedName>
</protein>
<dbReference type="Proteomes" id="UP000042997">
    <property type="component" value="Unassembled WGS sequence"/>
</dbReference>
<dbReference type="InterPro" id="IPR038523">
    <property type="entry name" value="AmiSUreI_transpt_sf"/>
</dbReference>
<comment type="subcellular location">
    <subcellularLocation>
        <location evidence="1">Cell membrane</location>
        <topology evidence="1">Multi-pass membrane protein</topology>
    </subcellularLocation>
</comment>
<keyword evidence="5" id="KW-0812">Transmembrane</keyword>